<evidence type="ECO:0008006" key="3">
    <source>
        <dbReference type="Google" id="ProtNLM"/>
    </source>
</evidence>
<dbReference type="EMBL" id="BMNK01000006">
    <property type="protein sequence ID" value="GGP08351.1"/>
    <property type="molecule type" value="Genomic_DNA"/>
</dbReference>
<evidence type="ECO:0000313" key="1">
    <source>
        <dbReference type="EMBL" id="GGP08351.1"/>
    </source>
</evidence>
<reference evidence="1" key="2">
    <citation type="submission" date="2020-09" db="EMBL/GenBank/DDBJ databases">
        <authorList>
            <person name="Sun Q."/>
            <person name="Zhou Y."/>
        </authorList>
    </citation>
    <scope>NUCLEOTIDE SEQUENCE</scope>
    <source>
        <strain evidence="1">CGMCC 4.7430</strain>
    </source>
</reference>
<name>A0A918A8I5_9ACTN</name>
<reference evidence="1" key="1">
    <citation type="journal article" date="2014" name="Int. J. Syst. Evol. Microbiol.">
        <title>Complete genome sequence of Corynebacterium casei LMG S-19264T (=DSM 44701T), isolated from a smear-ripened cheese.</title>
        <authorList>
            <consortium name="US DOE Joint Genome Institute (JGI-PGF)"/>
            <person name="Walter F."/>
            <person name="Albersmeier A."/>
            <person name="Kalinowski J."/>
            <person name="Ruckert C."/>
        </authorList>
    </citation>
    <scope>NUCLEOTIDE SEQUENCE</scope>
    <source>
        <strain evidence="1">CGMCC 4.7430</strain>
    </source>
</reference>
<dbReference type="RefSeq" id="WP_189140122.1">
    <property type="nucleotide sequence ID" value="NZ_BMNK01000006.1"/>
</dbReference>
<dbReference type="Proteomes" id="UP000660745">
    <property type="component" value="Unassembled WGS sequence"/>
</dbReference>
<comment type="caution">
    <text evidence="1">The sequence shown here is derived from an EMBL/GenBank/DDBJ whole genome shotgun (WGS) entry which is preliminary data.</text>
</comment>
<evidence type="ECO:0000313" key="2">
    <source>
        <dbReference type="Proteomes" id="UP000660745"/>
    </source>
</evidence>
<dbReference type="AlphaFoldDB" id="A0A918A8I5"/>
<sequence length="80" mass="8954">MAFPQPADPTVKKSVTLRRSLAEEIESRTGPRGFSHFVDQAAEYGLALLKAEEIVTDHERRVGPLSDEVMEEARRAWSGE</sequence>
<organism evidence="1 2">
    <name type="scientific">Nonomuraea glycinis</name>
    <dbReference type="NCBI Taxonomy" id="2047744"/>
    <lineage>
        <taxon>Bacteria</taxon>
        <taxon>Bacillati</taxon>
        <taxon>Actinomycetota</taxon>
        <taxon>Actinomycetes</taxon>
        <taxon>Streptosporangiales</taxon>
        <taxon>Streptosporangiaceae</taxon>
        <taxon>Nonomuraea</taxon>
    </lineage>
</organism>
<keyword evidence="2" id="KW-1185">Reference proteome</keyword>
<gene>
    <name evidence="1" type="ORF">GCM10012278_39720</name>
</gene>
<protein>
    <recommendedName>
        <fullName evidence="3">CopG family transcriptional regulator</fullName>
    </recommendedName>
</protein>
<proteinExistence type="predicted"/>
<accession>A0A918A8I5</accession>